<dbReference type="RefSeq" id="WP_005556357.1">
    <property type="nucleotide sequence ID" value="NZ_AOIB01000025.1"/>
</dbReference>
<sequence>MTFDAREFVAEDCWLLIGVVTFALLSLVGLAGLEALAGVIAIVGWFLLVPLFLFWGEEIADIALGDDSKPDHTVDDPFEELKRRYAVGEIDDEEFERRIDRLVGIDGAFEDVFSEAETASKPSETETSAPRERELDENR</sequence>
<accession>L9X627</accession>
<organism evidence="4 5">
    <name type="scientific">Natronococcus amylolyticus DSM 10524</name>
    <dbReference type="NCBI Taxonomy" id="1227497"/>
    <lineage>
        <taxon>Archaea</taxon>
        <taxon>Methanobacteriati</taxon>
        <taxon>Methanobacteriota</taxon>
        <taxon>Stenosarchaea group</taxon>
        <taxon>Halobacteria</taxon>
        <taxon>Halobacteriales</taxon>
        <taxon>Natrialbaceae</taxon>
        <taxon>Natronococcus</taxon>
    </lineage>
</organism>
<dbReference type="Pfam" id="PF09851">
    <property type="entry name" value="SHOCT"/>
    <property type="match status" value="1"/>
</dbReference>
<gene>
    <name evidence="4" type="ORF">C491_11658</name>
</gene>
<reference evidence="4 5" key="1">
    <citation type="journal article" date="2014" name="PLoS Genet.">
        <title>Phylogenetically driven sequencing of extremely halophilic archaea reveals strategies for static and dynamic osmo-response.</title>
        <authorList>
            <person name="Becker E.A."/>
            <person name="Seitzer P.M."/>
            <person name="Tritt A."/>
            <person name="Larsen D."/>
            <person name="Krusor M."/>
            <person name="Yao A.I."/>
            <person name="Wu D."/>
            <person name="Madern D."/>
            <person name="Eisen J.A."/>
            <person name="Darling A.E."/>
            <person name="Facciotti M.T."/>
        </authorList>
    </citation>
    <scope>NUCLEOTIDE SEQUENCE [LARGE SCALE GENOMIC DNA]</scope>
    <source>
        <strain evidence="4 5">DSM 10524</strain>
    </source>
</reference>
<evidence type="ECO:0000256" key="1">
    <source>
        <dbReference type="SAM" id="MobiDB-lite"/>
    </source>
</evidence>
<dbReference type="InterPro" id="IPR018649">
    <property type="entry name" value="SHOCT"/>
</dbReference>
<evidence type="ECO:0000256" key="2">
    <source>
        <dbReference type="SAM" id="Phobius"/>
    </source>
</evidence>
<evidence type="ECO:0000313" key="4">
    <source>
        <dbReference type="EMBL" id="ELY57155.1"/>
    </source>
</evidence>
<name>L9X627_9EURY</name>
<evidence type="ECO:0000313" key="5">
    <source>
        <dbReference type="Proteomes" id="UP000011688"/>
    </source>
</evidence>
<proteinExistence type="predicted"/>
<feature type="domain" description="SHOCT" evidence="3">
    <location>
        <begin position="76"/>
        <end position="102"/>
    </location>
</feature>
<feature type="transmembrane region" description="Helical" evidence="2">
    <location>
        <begin position="36"/>
        <end position="55"/>
    </location>
</feature>
<feature type="transmembrane region" description="Helical" evidence="2">
    <location>
        <begin position="12"/>
        <end position="30"/>
    </location>
</feature>
<keyword evidence="2" id="KW-0812">Transmembrane</keyword>
<keyword evidence="5" id="KW-1185">Reference proteome</keyword>
<dbReference type="EMBL" id="AOIB01000025">
    <property type="protein sequence ID" value="ELY57155.1"/>
    <property type="molecule type" value="Genomic_DNA"/>
</dbReference>
<feature type="compositionally biased region" description="Basic and acidic residues" evidence="1">
    <location>
        <begin position="129"/>
        <end position="139"/>
    </location>
</feature>
<protein>
    <recommendedName>
        <fullName evidence="3">SHOCT domain-containing protein</fullName>
    </recommendedName>
</protein>
<dbReference type="OrthoDB" id="53394at2157"/>
<feature type="region of interest" description="Disordered" evidence="1">
    <location>
        <begin position="114"/>
        <end position="139"/>
    </location>
</feature>
<keyword evidence="2" id="KW-0472">Membrane</keyword>
<dbReference type="AlphaFoldDB" id="L9X627"/>
<dbReference type="eggNOG" id="arCOG03911">
    <property type="taxonomic scope" value="Archaea"/>
</dbReference>
<keyword evidence="2" id="KW-1133">Transmembrane helix</keyword>
<dbReference type="Proteomes" id="UP000011688">
    <property type="component" value="Unassembled WGS sequence"/>
</dbReference>
<comment type="caution">
    <text evidence="4">The sequence shown here is derived from an EMBL/GenBank/DDBJ whole genome shotgun (WGS) entry which is preliminary data.</text>
</comment>
<evidence type="ECO:0000259" key="3">
    <source>
        <dbReference type="Pfam" id="PF09851"/>
    </source>
</evidence>